<keyword evidence="6" id="KW-0534">Nitrate assimilation</keyword>
<dbReference type="Gene3D" id="2.102.10.10">
    <property type="entry name" value="Rieske [2Fe-2S] iron-sulphur domain"/>
    <property type="match status" value="1"/>
</dbReference>
<dbReference type="PANTHER" id="PTHR40562:SF1">
    <property type="entry name" value="NITRITE REDUCTASE (NADH) SMALL SUBUNIT"/>
    <property type="match status" value="1"/>
</dbReference>
<keyword evidence="1" id="KW-0001">2Fe-2S</keyword>
<evidence type="ECO:0000256" key="2">
    <source>
        <dbReference type="ARBA" id="ARBA00022723"/>
    </source>
</evidence>
<evidence type="ECO:0000256" key="3">
    <source>
        <dbReference type="ARBA" id="ARBA00023002"/>
    </source>
</evidence>
<dbReference type="InterPro" id="IPR017941">
    <property type="entry name" value="Rieske_2Fe-2S"/>
</dbReference>
<comment type="caution">
    <text evidence="8">The sequence shown here is derived from an EMBL/GenBank/DDBJ whole genome shotgun (WGS) entry which is preliminary data.</text>
</comment>
<keyword evidence="5" id="KW-0411">Iron-sulfur</keyword>
<dbReference type="GO" id="GO:0046872">
    <property type="term" value="F:metal ion binding"/>
    <property type="evidence" value="ECO:0007669"/>
    <property type="project" value="UniProtKB-KW"/>
</dbReference>
<evidence type="ECO:0000256" key="1">
    <source>
        <dbReference type="ARBA" id="ARBA00022714"/>
    </source>
</evidence>
<dbReference type="InterPro" id="IPR036922">
    <property type="entry name" value="Rieske_2Fe-2S_sf"/>
</dbReference>
<sequence length="123" mass="12867">MSSEAVSRAVVADGVEWHEVCAVDDILAGTGVAALLGETQVALFRLRDDRVYAIGNHDPFSHAPVLSRGIVGDLGGRVVVASPLFKQHFRLEDGGCVEDEAVNVGSFPVDVVDGRVRVGVAAG</sequence>
<dbReference type="AlphaFoldDB" id="A0A5N0T420"/>
<dbReference type="InterPro" id="IPR017881">
    <property type="entry name" value="NirD"/>
</dbReference>
<evidence type="ECO:0000256" key="4">
    <source>
        <dbReference type="ARBA" id="ARBA00023004"/>
    </source>
</evidence>
<keyword evidence="4" id="KW-0408">Iron</keyword>
<dbReference type="CDD" id="cd03529">
    <property type="entry name" value="Rieske_NirD"/>
    <property type="match status" value="1"/>
</dbReference>
<keyword evidence="9" id="KW-1185">Reference proteome</keyword>
<dbReference type="Proteomes" id="UP000325372">
    <property type="component" value="Unassembled WGS sequence"/>
</dbReference>
<dbReference type="Pfam" id="PF13806">
    <property type="entry name" value="Rieske_2"/>
    <property type="match status" value="1"/>
</dbReference>
<proteinExistence type="predicted"/>
<dbReference type="PANTHER" id="PTHR40562">
    <property type="match status" value="1"/>
</dbReference>
<dbReference type="InterPro" id="IPR012748">
    <property type="entry name" value="Rieske-like_NirD"/>
</dbReference>
<dbReference type="PROSITE" id="PS51296">
    <property type="entry name" value="RIESKE"/>
    <property type="match status" value="1"/>
</dbReference>
<dbReference type="PROSITE" id="PS51300">
    <property type="entry name" value="NIRD"/>
    <property type="match status" value="1"/>
</dbReference>
<name>A0A5N0T420_9GAMM</name>
<evidence type="ECO:0000313" key="8">
    <source>
        <dbReference type="EMBL" id="KAA9129815.1"/>
    </source>
</evidence>
<feature type="domain" description="Rieske" evidence="7">
    <location>
        <begin position="18"/>
        <end position="118"/>
    </location>
</feature>
<dbReference type="GO" id="GO:0008942">
    <property type="term" value="F:nitrite reductase [NAD(P)H] activity"/>
    <property type="evidence" value="ECO:0007669"/>
    <property type="project" value="InterPro"/>
</dbReference>
<evidence type="ECO:0000313" key="9">
    <source>
        <dbReference type="Proteomes" id="UP000325372"/>
    </source>
</evidence>
<accession>A0A5N0T420</accession>
<evidence type="ECO:0000256" key="6">
    <source>
        <dbReference type="ARBA" id="ARBA00023063"/>
    </source>
</evidence>
<reference evidence="8 9" key="1">
    <citation type="submission" date="2019-09" db="EMBL/GenBank/DDBJ databases">
        <title>Wenzhouxiangella sp. Genome sequencing and assembly.</title>
        <authorList>
            <person name="Zhang R."/>
        </authorList>
    </citation>
    <scope>NUCLEOTIDE SEQUENCE [LARGE SCALE GENOMIC DNA]</scope>
    <source>
        <strain evidence="8 9">W260</strain>
    </source>
</reference>
<gene>
    <name evidence="8" type="primary">nirD</name>
    <name evidence="8" type="ORF">F3N42_14275</name>
</gene>
<organism evidence="8 9">
    <name type="scientific">Marinihelvus fidelis</name>
    <dbReference type="NCBI Taxonomy" id="2613842"/>
    <lineage>
        <taxon>Bacteria</taxon>
        <taxon>Pseudomonadati</taxon>
        <taxon>Pseudomonadota</taxon>
        <taxon>Gammaproteobacteria</taxon>
        <taxon>Chromatiales</taxon>
        <taxon>Wenzhouxiangellaceae</taxon>
        <taxon>Marinihelvus</taxon>
    </lineage>
</organism>
<dbReference type="NCBIfam" id="TIGR02378">
    <property type="entry name" value="nirD_assim_sml"/>
    <property type="match status" value="1"/>
</dbReference>
<dbReference type="GO" id="GO:0042128">
    <property type="term" value="P:nitrate assimilation"/>
    <property type="evidence" value="ECO:0007669"/>
    <property type="project" value="UniProtKB-KW"/>
</dbReference>
<evidence type="ECO:0000256" key="5">
    <source>
        <dbReference type="ARBA" id="ARBA00023014"/>
    </source>
</evidence>
<dbReference type="GO" id="GO:0051537">
    <property type="term" value="F:2 iron, 2 sulfur cluster binding"/>
    <property type="evidence" value="ECO:0007669"/>
    <property type="project" value="UniProtKB-KW"/>
</dbReference>
<evidence type="ECO:0000259" key="7">
    <source>
        <dbReference type="PROSITE" id="PS51296"/>
    </source>
</evidence>
<dbReference type="EMBL" id="VYXP01000011">
    <property type="protein sequence ID" value="KAA9129815.1"/>
    <property type="molecule type" value="Genomic_DNA"/>
</dbReference>
<keyword evidence="3" id="KW-0560">Oxidoreductase</keyword>
<keyword evidence="2" id="KW-0479">Metal-binding</keyword>
<protein>
    <submittedName>
        <fullName evidence="8">Nitrite reductase small subunit NirD</fullName>
    </submittedName>
</protein>
<dbReference type="RefSeq" id="WP_150865236.1">
    <property type="nucleotide sequence ID" value="NZ_VYXP01000011.1"/>
</dbReference>
<dbReference type="SUPFAM" id="SSF50022">
    <property type="entry name" value="ISP domain"/>
    <property type="match status" value="1"/>
</dbReference>